<sequence>MNPKPYRKIEKGRNYGKKFSIEPSRTEKYSRLKAKHAIIFVFILTNFIVLTCQTSQTRSPFSDLKVTEAEADRLWEQKCAACHGVDGTPTESLPTKPRKLKGFGLKMGFLFGGDKMREGIYKTIRDGKNQTMPSFKEELSEEEIRALVKRIERF</sequence>
<proteinExistence type="predicted"/>
<keyword evidence="5" id="KW-0472">Membrane</keyword>
<evidence type="ECO:0000256" key="1">
    <source>
        <dbReference type="ARBA" id="ARBA00022617"/>
    </source>
</evidence>
<evidence type="ECO:0000256" key="4">
    <source>
        <dbReference type="PROSITE-ProRule" id="PRU00433"/>
    </source>
</evidence>
<keyword evidence="1 4" id="KW-0349">Heme</keyword>
<dbReference type="OrthoDB" id="9811281at2"/>
<protein>
    <submittedName>
        <fullName evidence="7">Cytochrome c</fullName>
    </submittedName>
</protein>
<gene>
    <name evidence="7" type="ORF">EHQ76_20100</name>
</gene>
<dbReference type="Proteomes" id="UP000298429">
    <property type="component" value="Unassembled WGS sequence"/>
</dbReference>
<evidence type="ECO:0000256" key="2">
    <source>
        <dbReference type="ARBA" id="ARBA00022723"/>
    </source>
</evidence>
<dbReference type="Pfam" id="PF13442">
    <property type="entry name" value="Cytochrome_CBB3"/>
    <property type="match status" value="1"/>
</dbReference>
<dbReference type="InterPro" id="IPR009056">
    <property type="entry name" value="Cyt_c-like_dom"/>
</dbReference>
<dbReference type="AlphaFoldDB" id="A0A5F2AXD2"/>
<evidence type="ECO:0000313" key="7">
    <source>
        <dbReference type="EMBL" id="TGL92385.1"/>
    </source>
</evidence>
<comment type="caution">
    <text evidence="7">The sequence shown here is derived from an EMBL/GenBank/DDBJ whole genome shotgun (WGS) entry which is preliminary data.</text>
</comment>
<evidence type="ECO:0000256" key="5">
    <source>
        <dbReference type="SAM" id="Phobius"/>
    </source>
</evidence>
<name>A0A5F2AXD2_9LEPT</name>
<feature type="transmembrane region" description="Helical" evidence="5">
    <location>
        <begin position="34"/>
        <end position="51"/>
    </location>
</feature>
<evidence type="ECO:0000256" key="3">
    <source>
        <dbReference type="ARBA" id="ARBA00023004"/>
    </source>
</evidence>
<evidence type="ECO:0000313" key="8">
    <source>
        <dbReference type="Proteomes" id="UP000298429"/>
    </source>
</evidence>
<reference evidence="7 8" key="1">
    <citation type="journal article" date="2019" name="PLoS Negl. Trop. Dis.">
        <title>Revisiting the worldwide diversity of Leptospira species in the environment.</title>
        <authorList>
            <person name="Vincent A.T."/>
            <person name="Schiettekatte O."/>
            <person name="Bourhy P."/>
            <person name="Veyrier F.J."/>
            <person name="Picardeau M."/>
        </authorList>
    </citation>
    <scope>NUCLEOTIDE SEQUENCE [LARGE SCALE GENOMIC DNA]</scope>
    <source>
        <strain evidence="7 8">201702444</strain>
    </source>
</reference>
<dbReference type="SUPFAM" id="SSF46626">
    <property type="entry name" value="Cytochrome c"/>
    <property type="match status" value="1"/>
</dbReference>
<dbReference type="Gene3D" id="1.10.760.10">
    <property type="entry name" value="Cytochrome c-like domain"/>
    <property type="match status" value="1"/>
</dbReference>
<dbReference type="GO" id="GO:0020037">
    <property type="term" value="F:heme binding"/>
    <property type="evidence" value="ECO:0007669"/>
    <property type="project" value="InterPro"/>
</dbReference>
<dbReference type="RefSeq" id="WP_135672598.1">
    <property type="nucleotide sequence ID" value="NZ_RQGN01000107.1"/>
</dbReference>
<keyword evidence="5" id="KW-0812">Transmembrane</keyword>
<dbReference type="GO" id="GO:0009055">
    <property type="term" value="F:electron transfer activity"/>
    <property type="evidence" value="ECO:0007669"/>
    <property type="project" value="InterPro"/>
</dbReference>
<feature type="domain" description="Cytochrome c" evidence="6">
    <location>
        <begin position="66"/>
        <end position="154"/>
    </location>
</feature>
<dbReference type="PROSITE" id="PS51007">
    <property type="entry name" value="CYTC"/>
    <property type="match status" value="1"/>
</dbReference>
<organism evidence="7 8">
    <name type="scientific">Leptospira barantonii</name>
    <dbReference type="NCBI Taxonomy" id="2023184"/>
    <lineage>
        <taxon>Bacteria</taxon>
        <taxon>Pseudomonadati</taxon>
        <taxon>Spirochaetota</taxon>
        <taxon>Spirochaetia</taxon>
        <taxon>Leptospirales</taxon>
        <taxon>Leptospiraceae</taxon>
        <taxon>Leptospira</taxon>
    </lineage>
</organism>
<evidence type="ECO:0000259" key="6">
    <source>
        <dbReference type="PROSITE" id="PS51007"/>
    </source>
</evidence>
<keyword evidence="2 4" id="KW-0479">Metal-binding</keyword>
<keyword evidence="3 4" id="KW-0408">Iron</keyword>
<dbReference type="InterPro" id="IPR036909">
    <property type="entry name" value="Cyt_c-like_dom_sf"/>
</dbReference>
<dbReference type="GO" id="GO:0046872">
    <property type="term" value="F:metal ion binding"/>
    <property type="evidence" value="ECO:0007669"/>
    <property type="project" value="UniProtKB-KW"/>
</dbReference>
<keyword evidence="5" id="KW-1133">Transmembrane helix</keyword>
<accession>A0A5F2AXD2</accession>
<dbReference type="EMBL" id="RQGN01000107">
    <property type="protein sequence ID" value="TGL92385.1"/>
    <property type="molecule type" value="Genomic_DNA"/>
</dbReference>